<dbReference type="Gene3D" id="3.40.50.150">
    <property type="entry name" value="Vaccinia Virus protein VP39"/>
    <property type="match status" value="1"/>
</dbReference>
<evidence type="ECO:0000313" key="1">
    <source>
        <dbReference type="EMBL" id="TFF25175.1"/>
    </source>
</evidence>
<name>A0A4Y8RQ25_9HYPH</name>
<keyword evidence="1" id="KW-0489">Methyltransferase</keyword>
<dbReference type="SUPFAM" id="SSF53335">
    <property type="entry name" value="S-adenosyl-L-methionine-dependent methyltransferases"/>
    <property type="match status" value="1"/>
</dbReference>
<proteinExistence type="predicted"/>
<dbReference type="GO" id="GO:0008168">
    <property type="term" value="F:methyltransferase activity"/>
    <property type="evidence" value="ECO:0007669"/>
    <property type="project" value="UniProtKB-KW"/>
</dbReference>
<accession>A0A4Y8RQ25</accession>
<keyword evidence="2" id="KW-1185">Reference proteome</keyword>
<dbReference type="InterPro" id="IPR029063">
    <property type="entry name" value="SAM-dependent_MTases_sf"/>
</dbReference>
<dbReference type="RefSeq" id="WP_134761345.1">
    <property type="nucleotide sequence ID" value="NZ_SOZD01000002.1"/>
</dbReference>
<dbReference type="Proteomes" id="UP000298179">
    <property type="component" value="Unassembled WGS sequence"/>
</dbReference>
<dbReference type="OrthoDB" id="9816424at2"/>
<dbReference type="GO" id="GO:0032259">
    <property type="term" value="P:methylation"/>
    <property type="evidence" value="ECO:0007669"/>
    <property type="project" value="UniProtKB-KW"/>
</dbReference>
<keyword evidence="1" id="KW-0808">Transferase</keyword>
<organism evidence="1 2">
    <name type="scientific">Jiella endophytica</name>
    <dbReference type="NCBI Taxonomy" id="2558362"/>
    <lineage>
        <taxon>Bacteria</taxon>
        <taxon>Pseudomonadati</taxon>
        <taxon>Pseudomonadota</taxon>
        <taxon>Alphaproteobacteria</taxon>
        <taxon>Hyphomicrobiales</taxon>
        <taxon>Aurantimonadaceae</taxon>
        <taxon>Jiella</taxon>
    </lineage>
</organism>
<dbReference type="AlphaFoldDB" id="A0A4Y8RQ25"/>
<gene>
    <name evidence="1" type="ORF">E3C22_07280</name>
</gene>
<dbReference type="EMBL" id="SOZD01000002">
    <property type="protein sequence ID" value="TFF25175.1"/>
    <property type="molecule type" value="Genomic_DNA"/>
</dbReference>
<reference evidence="1 2" key="1">
    <citation type="submission" date="2019-03" db="EMBL/GenBank/DDBJ databases">
        <title>Jiella endophytica sp. nov., a novel endophytic bacterium isolated from root of Ficus microcarpa Linn. f.</title>
        <authorList>
            <person name="Tuo L."/>
        </authorList>
    </citation>
    <scope>NUCLEOTIDE SEQUENCE [LARGE SCALE GENOMIC DNA]</scope>
    <source>
        <strain evidence="1 2">CBS5Q-3</strain>
    </source>
</reference>
<sequence length="217" mass="24716">MSSGFLHRYFLNNGGKRLHKWFHYFDVYERHFERFRGKAPLVIEIGVFGGGSLAMWREYFGRDCRVVGLDINPECKQHEAEGIDVQIGSQADPDFLKTILDKYGAPDIVIDDGSHRMAHMRASFDHLYHHLNPTGVYLVEDTHTCYMPKYGGGLKAEGSFMEFVKDKLDEINAPHTAGQVPVSQFTRSTKSISIYDSVIVFERAPQGKRRTVITEAL</sequence>
<dbReference type="CDD" id="cd02440">
    <property type="entry name" value="AdoMet_MTases"/>
    <property type="match status" value="1"/>
</dbReference>
<evidence type="ECO:0000313" key="2">
    <source>
        <dbReference type="Proteomes" id="UP000298179"/>
    </source>
</evidence>
<protein>
    <submittedName>
        <fullName evidence="1">Class I SAM-dependent methyltransferase</fullName>
    </submittedName>
</protein>
<comment type="caution">
    <text evidence="1">The sequence shown here is derived from an EMBL/GenBank/DDBJ whole genome shotgun (WGS) entry which is preliminary data.</text>
</comment>